<dbReference type="AlphaFoldDB" id="A0A2M9R2X5"/>
<dbReference type="OrthoDB" id="9811314at2"/>
<dbReference type="Proteomes" id="UP000231960">
    <property type="component" value="Unassembled WGS sequence"/>
</dbReference>
<dbReference type="InterPro" id="IPR011249">
    <property type="entry name" value="Metalloenz_LuxS/M16"/>
</dbReference>
<proteinExistence type="predicted"/>
<gene>
    <name evidence="3" type="ORF">CDL10_00835</name>
</gene>
<feature type="signal peptide" evidence="1">
    <location>
        <begin position="1"/>
        <end position="19"/>
    </location>
</feature>
<dbReference type="Gene3D" id="3.30.830.10">
    <property type="entry name" value="Metalloenzyme, LuxS/M16 peptidase-like"/>
    <property type="match status" value="2"/>
</dbReference>
<keyword evidence="4" id="KW-1185">Reference proteome</keyword>
<evidence type="ECO:0000313" key="4">
    <source>
        <dbReference type="Proteomes" id="UP000231960"/>
    </source>
</evidence>
<name>A0A2M9R2X5_9FLAO</name>
<comment type="caution">
    <text evidence="3">The sequence shown here is derived from an EMBL/GenBank/DDBJ whole genome shotgun (WGS) entry which is preliminary data.</text>
</comment>
<reference evidence="3 4" key="1">
    <citation type="submission" date="2017-06" db="EMBL/GenBank/DDBJ databases">
        <title>Description of Avrilella dinanensis gen. nov. sp. nov.</title>
        <authorList>
            <person name="Leyer C."/>
            <person name="Sassi M."/>
            <person name="Minet J."/>
            <person name="Kayal S."/>
            <person name="Cattoir V."/>
        </authorList>
    </citation>
    <scope>NUCLEOTIDE SEQUENCE [LARGE SCALE GENOMIC DNA]</scope>
    <source>
        <strain evidence="3 4">UR159</strain>
    </source>
</reference>
<dbReference type="SUPFAM" id="SSF63411">
    <property type="entry name" value="LuxS/MPP-like metallohydrolase"/>
    <property type="match status" value="2"/>
</dbReference>
<dbReference type="InterPro" id="IPR007863">
    <property type="entry name" value="Peptidase_M16_C"/>
</dbReference>
<evidence type="ECO:0000259" key="2">
    <source>
        <dbReference type="Pfam" id="PF05193"/>
    </source>
</evidence>
<organism evidence="3 4">
    <name type="scientific">Avrilella dinanensis</name>
    <dbReference type="NCBI Taxonomy" id="2008672"/>
    <lineage>
        <taxon>Bacteria</taxon>
        <taxon>Pseudomonadati</taxon>
        <taxon>Bacteroidota</taxon>
        <taxon>Flavobacteriia</taxon>
        <taxon>Flavobacteriales</taxon>
        <taxon>Flavobacteriaceae</taxon>
        <taxon>Avrilella</taxon>
    </lineage>
</organism>
<dbReference type="InterPro" id="IPR050361">
    <property type="entry name" value="MPP/UQCRC_Complex"/>
</dbReference>
<dbReference type="RefSeq" id="WP_100676771.1">
    <property type="nucleotide sequence ID" value="NZ_NIPO01000001.1"/>
</dbReference>
<dbReference type="GO" id="GO:0046872">
    <property type="term" value="F:metal ion binding"/>
    <property type="evidence" value="ECO:0007669"/>
    <property type="project" value="InterPro"/>
</dbReference>
<dbReference type="PANTHER" id="PTHR11851">
    <property type="entry name" value="METALLOPROTEASE"/>
    <property type="match status" value="1"/>
</dbReference>
<feature type="domain" description="Peptidase M16 C-terminal" evidence="2">
    <location>
        <begin position="196"/>
        <end position="374"/>
    </location>
</feature>
<accession>A0A2M9R2X5</accession>
<feature type="chain" id="PRO_5014799682" evidence="1">
    <location>
        <begin position="20"/>
        <end position="683"/>
    </location>
</feature>
<evidence type="ECO:0000313" key="3">
    <source>
        <dbReference type="EMBL" id="PJR03202.1"/>
    </source>
</evidence>
<dbReference type="EMBL" id="NIPO01000001">
    <property type="protein sequence ID" value="PJR03202.1"/>
    <property type="molecule type" value="Genomic_DNA"/>
</dbReference>
<sequence>MRKIFLLASALVLTLSAGAQIKREQPKSGPTPQVQVKKPTEFKLDNGLTVMVVEDHKLPRVSYTLTIDTPPYAEGDKVGVSGMTSSVIGNGTTKTPKDKFLEEADFMGASIGFWNTGASGSGLSKYADRILEMMAEGALYPLFEQEEFDKVKAQTIEGLKASEKSTSAIASRVRSALLFGKNHPNGEFETEESINNITLDDVKKNYKDYFVPENAYLVVIGDVDANHVKKQVEKLFKDWKKASAPKANYPKPSNVAKTQIDFVDVPNAVQSEIGIQNLVDLKMTDKDYFAALMANQILGGGGEGRLFLNLREAHGWTYGAYSSIGSGKYTTRFVASSSVRNTVTDSAVVEFMNELTRIRDTKVSQEELDLAKAKYVGNFVMETQKPGTIANFALRTKTQNLPGDFYENYIKNINAVTADDVQRAAKKYFLADNFRIVIAGKASEVLEGLERLGYPVNFYDRYANPTDKPEVKTVDASVTPQTVLENYIKAIGGRENIDKITSLSIVYEGSLQGAPVSMTRKQTNSGHMLVSMIAMGQEMMKQVVTPESAYVMQQGQRFDMEGEDLKEMQESAVLFTELKEVENANQYTLTGIENFNDEDAYVLKQDDTAYYYSVATGLKLGEVTTIEQGGQTMSMAQTVGDYKEIKGVKIPQFMSIPLGPGMNIDLQAKEIKVNEGVSDADFN</sequence>
<evidence type="ECO:0000256" key="1">
    <source>
        <dbReference type="SAM" id="SignalP"/>
    </source>
</evidence>
<protein>
    <submittedName>
        <fullName evidence="3">Peptidase M16</fullName>
    </submittedName>
</protein>
<keyword evidence="1" id="KW-0732">Signal</keyword>
<dbReference type="Pfam" id="PF05193">
    <property type="entry name" value="Peptidase_M16_C"/>
    <property type="match status" value="1"/>
</dbReference>